<evidence type="ECO:0000313" key="3">
    <source>
        <dbReference type="Proteomes" id="UP000293300"/>
    </source>
</evidence>
<proteinExistence type="predicted"/>
<dbReference type="GO" id="GO:0016747">
    <property type="term" value="F:acyltransferase activity, transferring groups other than amino-acyl groups"/>
    <property type="evidence" value="ECO:0007669"/>
    <property type="project" value="InterPro"/>
</dbReference>
<dbReference type="AlphaFoldDB" id="A0A4Q9YSB5"/>
<gene>
    <name evidence="2" type="ORF">EZL74_10930</name>
</gene>
<protein>
    <submittedName>
        <fullName evidence="2">N-acetyltransferase</fullName>
    </submittedName>
</protein>
<keyword evidence="3" id="KW-1185">Reference proteome</keyword>
<dbReference type="RefSeq" id="WP_131476654.1">
    <property type="nucleotide sequence ID" value="NZ_SJPE01000014.1"/>
</dbReference>
<dbReference type="Pfam" id="PF13302">
    <property type="entry name" value="Acetyltransf_3"/>
    <property type="match status" value="1"/>
</dbReference>
<evidence type="ECO:0000259" key="1">
    <source>
        <dbReference type="Pfam" id="PF13302"/>
    </source>
</evidence>
<dbReference type="PANTHER" id="PTHR43415">
    <property type="entry name" value="SPERMIDINE N(1)-ACETYLTRANSFERASE"/>
    <property type="match status" value="1"/>
</dbReference>
<dbReference type="PANTHER" id="PTHR43415:SF3">
    <property type="entry name" value="GNAT-FAMILY ACETYLTRANSFERASE"/>
    <property type="match status" value="1"/>
</dbReference>
<dbReference type="Proteomes" id="UP000293300">
    <property type="component" value="Unassembled WGS sequence"/>
</dbReference>
<dbReference type="InterPro" id="IPR000182">
    <property type="entry name" value="GNAT_dom"/>
</dbReference>
<dbReference type="SUPFAM" id="SSF55729">
    <property type="entry name" value="Acyl-CoA N-acyltransferases (Nat)"/>
    <property type="match status" value="1"/>
</dbReference>
<dbReference type="OrthoDB" id="9811523at2"/>
<organism evidence="2 3">
    <name type="scientific">Flavobacterium silvisoli</name>
    <dbReference type="NCBI Taxonomy" id="2529433"/>
    <lineage>
        <taxon>Bacteria</taxon>
        <taxon>Pseudomonadati</taxon>
        <taxon>Bacteroidota</taxon>
        <taxon>Flavobacteriia</taxon>
        <taxon>Flavobacteriales</taxon>
        <taxon>Flavobacteriaceae</taxon>
        <taxon>Flavobacterium</taxon>
    </lineage>
</organism>
<dbReference type="EMBL" id="SJPE01000014">
    <property type="protein sequence ID" value="TBX66355.1"/>
    <property type="molecule type" value="Genomic_DNA"/>
</dbReference>
<dbReference type="Gene3D" id="3.40.630.30">
    <property type="match status" value="1"/>
</dbReference>
<feature type="domain" description="N-acetyltransferase" evidence="1">
    <location>
        <begin position="9"/>
        <end position="129"/>
    </location>
</feature>
<dbReference type="InterPro" id="IPR016181">
    <property type="entry name" value="Acyl_CoA_acyltransferase"/>
</dbReference>
<reference evidence="2 3" key="1">
    <citation type="submission" date="2019-02" db="EMBL/GenBank/DDBJ databases">
        <title>Flavobacterium sp. RD-2-33 isolated from forest soil.</title>
        <authorList>
            <person name="Chaudhary D.K."/>
        </authorList>
    </citation>
    <scope>NUCLEOTIDE SEQUENCE [LARGE SCALE GENOMIC DNA]</scope>
    <source>
        <strain evidence="2 3">RD-2-33</strain>
    </source>
</reference>
<name>A0A4Q9YSB5_9FLAO</name>
<accession>A0A4Q9YSB5</accession>
<comment type="caution">
    <text evidence="2">The sequence shown here is derived from an EMBL/GenBank/DDBJ whole genome shotgun (WGS) entry which is preliminary data.</text>
</comment>
<keyword evidence="2" id="KW-0808">Transferase</keyword>
<sequence length="177" mass="21247">MLKGKYTGLRAIEKEDLILLRDWRNIPHFRKNFREHKELNLFNQEAWFNRTCSSPNDFMFVIVDLETNKPLGACGLLYTNWIIRSADFSFYIGHDELYMDDKYASDAASVLIDYGFKDLNLNKIWMELYEYDEKKLNFFKNKFHFHVDGMLRQNAFSEGRYWDSYVISLLASEYLKK</sequence>
<evidence type="ECO:0000313" key="2">
    <source>
        <dbReference type="EMBL" id="TBX66355.1"/>
    </source>
</evidence>